<dbReference type="InterPro" id="IPR001594">
    <property type="entry name" value="Palmitoyltrfase_DHHC"/>
</dbReference>
<feature type="transmembrane region" description="Helical" evidence="7">
    <location>
        <begin position="48"/>
        <end position="66"/>
    </location>
</feature>
<dbReference type="GO" id="GO:0019706">
    <property type="term" value="F:protein-cysteine S-palmitoyltransferase activity"/>
    <property type="evidence" value="ECO:0007669"/>
    <property type="project" value="UniProtKB-EC"/>
</dbReference>
<organism evidence="10 11">
    <name type="scientific">Tetrahymena thermophila (strain SB210)</name>
    <dbReference type="NCBI Taxonomy" id="312017"/>
    <lineage>
        <taxon>Eukaryota</taxon>
        <taxon>Sar</taxon>
        <taxon>Alveolata</taxon>
        <taxon>Ciliophora</taxon>
        <taxon>Intramacronucleata</taxon>
        <taxon>Oligohymenophorea</taxon>
        <taxon>Hymenostomatida</taxon>
        <taxon>Tetrahymenina</taxon>
        <taxon>Tetrahymenidae</taxon>
        <taxon>Tetrahymena</taxon>
    </lineage>
</organism>
<protein>
    <recommendedName>
        <fullName evidence="7">Palmitoyltransferase</fullName>
        <ecNumber evidence="7">2.3.1.225</ecNumber>
    </recommendedName>
</protein>
<feature type="region of interest" description="Disordered" evidence="8">
    <location>
        <begin position="375"/>
        <end position="407"/>
    </location>
</feature>
<dbReference type="STRING" id="312017.Q24BW3"/>
<feature type="transmembrane region" description="Helical" evidence="7">
    <location>
        <begin position="7"/>
        <end position="28"/>
    </location>
</feature>
<proteinExistence type="inferred from homology"/>
<evidence type="ECO:0000256" key="2">
    <source>
        <dbReference type="ARBA" id="ARBA00022679"/>
    </source>
</evidence>
<evidence type="ECO:0000256" key="5">
    <source>
        <dbReference type="ARBA" id="ARBA00023136"/>
    </source>
</evidence>
<name>Q24BW3_TETTS</name>
<evidence type="ECO:0000256" key="7">
    <source>
        <dbReference type="RuleBase" id="RU079119"/>
    </source>
</evidence>
<feature type="domain" description="Palmitoyltransferase DHHC" evidence="9">
    <location>
        <begin position="89"/>
        <end position="212"/>
    </location>
</feature>
<keyword evidence="3 7" id="KW-0812">Transmembrane</keyword>
<dbReference type="FunCoup" id="Q24BW3">
    <property type="interactions" value="66"/>
</dbReference>
<evidence type="ECO:0000256" key="1">
    <source>
        <dbReference type="ARBA" id="ARBA00004141"/>
    </source>
</evidence>
<comment type="subcellular location">
    <subcellularLocation>
        <location evidence="1">Membrane</location>
        <topology evidence="1">Multi-pass membrane protein</topology>
    </subcellularLocation>
</comment>
<keyword evidence="4 7" id="KW-1133">Transmembrane helix</keyword>
<dbReference type="KEGG" id="tet:TTHERM_01049240"/>
<dbReference type="InParanoid" id="Q24BW3"/>
<dbReference type="InterPro" id="IPR039859">
    <property type="entry name" value="PFA4/ZDH16/20/ERF2-like"/>
</dbReference>
<dbReference type="GO" id="GO:0016020">
    <property type="term" value="C:membrane"/>
    <property type="evidence" value="ECO:0007669"/>
    <property type="project" value="UniProtKB-SubCell"/>
</dbReference>
<evidence type="ECO:0000256" key="4">
    <source>
        <dbReference type="ARBA" id="ARBA00022989"/>
    </source>
</evidence>
<feature type="transmembrane region" description="Helical" evidence="7">
    <location>
        <begin position="175"/>
        <end position="197"/>
    </location>
</feature>
<evidence type="ECO:0000313" key="11">
    <source>
        <dbReference type="Proteomes" id="UP000009168"/>
    </source>
</evidence>
<gene>
    <name evidence="10" type="ORF">TTHERM_01049240</name>
</gene>
<dbReference type="Pfam" id="PF01529">
    <property type="entry name" value="DHHC"/>
    <property type="match status" value="1"/>
</dbReference>
<comment type="similarity">
    <text evidence="7">Belongs to the DHHC palmitoyltransferase family.</text>
</comment>
<keyword evidence="11" id="KW-1185">Reference proteome</keyword>
<keyword evidence="5 7" id="KW-0472">Membrane</keyword>
<comment type="domain">
    <text evidence="7">The DHHC domain is required for palmitoyltransferase activity.</text>
</comment>
<dbReference type="RefSeq" id="XP_001025519.3">
    <property type="nucleotide sequence ID" value="XM_001025519.3"/>
</dbReference>
<dbReference type="PANTHER" id="PTHR12246">
    <property type="entry name" value="PALMITOYLTRANSFERASE ZDHHC16"/>
    <property type="match status" value="1"/>
</dbReference>
<sequence length="438" mass="52118">MNRNLKLTQIFGQFYVLFVLSFIMFMYYDIYHVFQPNLLEWQHHAFSNLYFIVFNLLFIMLFWCLIRTMISDPGKIPTFWGFYLDDPEHKKRRYCLICHIFKPERCHHCSICGRCVLNMDHHCPWLNNCIGFQNRKFFFLLIFYVNVAVWYILGGFLPFVWKILSNLSDFKVENLWVLIPFSIFIPFSIVIFQFFLFHYRLITRNMTTLENLDRERNKEPLDAPSKYDLGFKYNWEQVFGKNQYLWPFPIHGESGKPAGDGVTYKHRNEIQEQNVEMKEKSDISKKTNDQFEEDNDHDLQMQKNFIPPQYKQNQRLSTNQHQTTQGDEQRGYNVQFNNSQGISNLKFNQTNQSVMNSTLGRNNQINVNQSYNQTQNSTQFNKGNLDNSQNQQLNQSSNQNTSRNMNNHVTQSFNGVVQFNNPNLLQNQQQRASFVGQA</sequence>
<dbReference type="EMBL" id="GG662375">
    <property type="protein sequence ID" value="EAS05274.3"/>
    <property type="molecule type" value="Genomic_DNA"/>
</dbReference>
<feature type="transmembrane region" description="Helical" evidence="7">
    <location>
        <begin position="137"/>
        <end position="163"/>
    </location>
</feature>
<dbReference type="AlphaFoldDB" id="Q24BW3"/>
<feature type="region of interest" description="Disordered" evidence="8">
    <location>
        <begin position="309"/>
        <end position="331"/>
    </location>
</feature>
<evidence type="ECO:0000313" key="10">
    <source>
        <dbReference type="EMBL" id="EAS05274.3"/>
    </source>
</evidence>
<keyword evidence="2 7" id="KW-0808">Transferase</keyword>
<feature type="compositionally biased region" description="Low complexity" evidence="8">
    <location>
        <begin position="387"/>
        <end position="407"/>
    </location>
</feature>
<evidence type="ECO:0000256" key="8">
    <source>
        <dbReference type="SAM" id="MobiDB-lite"/>
    </source>
</evidence>
<evidence type="ECO:0000256" key="3">
    <source>
        <dbReference type="ARBA" id="ARBA00022692"/>
    </source>
</evidence>
<evidence type="ECO:0000259" key="9">
    <source>
        <dbReference type="Pfam" id="PF01529"/>
    </source>
</evidence>
<dbReference type="HOGENOM" id="CLU_057972_0_0_1"/>
<dbReference type="OrthoDB" id="292726at2759"/>
<dbReference type="PROSITE" id="PS50216">
    <property type="entry name" value="DHHC"/>
    <property type="match status" value="1"/>
</dbReference>
<dbReference type="GeneID" id="7826297"/>
<comment type="catalytic activity">
    <reaction evidence="7">
        <text>L-cysteinyl-[protein] + hexadecanoyl-CoA = S-hexadecanoyl-L-cysteinyl-[protein] + CoA</text>
        <dbReference type="Rhea" id="RHEA:36683"/>
        <dbReference type="Rhea" id="RHEA-COMP:10131"/>
        <dbReference type="Rhea" id="RHEA-COMP:11032"/>
        <dbReference type="ChEBI" id="CHEBI:29950"/>
        <dbReference type="ChEBI" id="CHEBI:57287"/>
        <dbReference type="ChEBI" id="CHEBI:57379"/>
        <dbReference type="ChEBI" id="CHEBI:74151"/>
        <dbReference type="EC" id="2.3.1.225"/>
    </reaction>
</comment>
<reference evidence="11" key="1">
    <citation type="journal article" date="2006" name="PLoS Biol.">
        <title>Macronuclear genome sequence of the ciliate Tetrahymena thermophila, a model eukaryote.</title>
        <authorList>
            <person name="Eisen J.A."/>
            <person name="Coyne R.S."/>
            <person name="Wu M."/>
            <person name="Wu D."/>
            <person name="Thiagarajan M."/>
            <person name="Wortman J.R."/>
            <person name="Badger J.H."/>
            <person name="Ren Q."/>
            <person name="Amedeo P."/>
            <person name="Jones K.M."/>
            <person name="Tallon L.J."/>
            <person name="Delcher A.L."/>
            <person name="Salzberg S.L."/>
            <person name="Silva J.C."/>
            <person name="Haas B.J."/>
            <person name="Majoros W.H."/>
            <person name="Farzad M."/>
            <person name="Carlton J.M."/>
            <person name="Smith R.K. Jr."/>
            <person name="Garg J."/>
            <person name="Pearlman R.E."/>
            <person name="Karrer K.M."/>
            <person name="Sun L."/>
            <person name="Manning G."/>
            <person name="Elde N.C."/>
            <person name="Turkewitz A.P."/>
            <person name="Asai D.J."/>
            <person name="Wilkes D.E."/>
            <person name="Wang Y."/>
            <person name="Cai H."/>
            <person name="Collins K."/>
            <person name="Stewart B.A."/>
            <person name="Lee S.R."/>
            <person name="Wilamowska K."/>
            <person name="Weinberg Z."/>
            <person name="Ruzzo W.L."/>
            <person name="Wloga D."/>
            <person name="Gaertig J."/>
            <person name="Frankel J."/>
            <person name="Tsao C.-C."/>
            <person name="Gorovsky M.A."/>
            <person name="Keeling P.J."/>
            <person name="Waller R.F."/>
            <person name="Patron N.J."/>
            <person name="Cherry J.M."/>
            <person name="Stover N.A."/>
            <person name="Krieger C.J."/>
            <person name="del Toro C."/>
            <person name="Ryder H.F."/>
            <person name="Williamson S.C."/>
            <person name="Barbeau R.A."/>
            <person name="Hamilton E.P."/>
            <person name="Orias E."/>
        </authorList>
    </citation>
    <scope>NUCLEOTIDE SEQUENCE [LARGE SCALE GENOMIC DNA]</scope>
    <source>
        <strain evidence="11">SB210</strain>
    </source>
</reference>
<dbReference type="Proteomes" id="UP000009168">
    <property type="component" value="Unassembled WGS sequence"/>
</dbReference>
<keyword evidence="6 7" id="KW-0012">Acyltransferase</keyword>
<accession>Q24BW3</accession>
<evidence type="ECO:0000256" key="6">
    <source>
        <dbReference type="ARBA" id="ARBA00023315"/>
    </source>
</evidence>
<dbReference type="eggNOG" id="KOG1315">
    <property type="taxonomic scope" value="Eukaryota"/>
</dbReference>
<feature type="compositionally biased region" description="Polar residues" evidence="8">
    <location>
        <begin position="310"/>
        <end position="331"/>
    </location>
</feature>
<dbReference type="EC" id="2.3.1.225" evidence="7"/>